<reference evidence="1 2" key="1">
    <citation type="journal article" date="2022" name="DNA Res.">
        <title>Chromosomal-level genome assembly of the orchid tree Bauhinia variegata (Leguminosae; Cercidoideae) supports the allotetraploid origin hypothesis of Bauhinia.</title>
        <authorList>
            <person name="Zhong Y."/>
            <person name="Chen Y."/>
            <person name="Zheng D."/>
            <person name="Pang J."/>
            <person name="Liu Y."/>
            <person name="Luo S."/>
            <person name="Meng S."/>
            <person name="Qian L."/>
            <person name="Wei D."/>
            <person name="Dai S."/>
            <person name="Zhou R."/>
        </authorList>
    </citation>
    <scope>NUCLEOTIDE SEQUENCE [LARGE SCALE GENOMIC DNA]</scope>
    <source>
        <strain evidence="1">BV-YZ2020</strain>
    </source>
</reference>
<sequence>MNGEYWSVGIGGPQDHQGSQTLTGYFKIHKFGSFAYTFSFLPFVNAPMSGYLGIALDKDGNRRLVVTGEETSFAFVFVKANSEVSKM</sequence>
<comment type="caution">
    <text evidence="1">The sequence shown here is derived from an EMBL/GenBank/DDBJ whole genome shotgun (WGS) entry which is preliminary data.</text>
</comment>
<accession>A0ACB9KRN9</accession>
<gene>
    <name evidence="1" type="ORF">L6164_033245</name>
</gene>
<dbReference type="EMBL" id="CM039438">
    <property type="protein sequence ID" value="KAI4299820.1"/>
    <property type="molecule type" value="Genomic_DNA"/>
</dbReference>
<protein>
    <submittedName>
        <fullName evidence="1">Uncharacterized protein</fullName>
    </submittedName>
</protein>
<evidence type="ECO:0000313" key="1">
    <source>
        <dbReference type="EMBL" id="KAI4299820.1"/>
    </source>
</evidence>
<proteinExistence type="predicted"/>
<keyword evidence="2" id="KW-1185">Reference proteome</keyword>
<evidence type="ECO:0000313" key="2">
    <source>
        <dbReference type="Proteomes" id="UP000828941"/>
    </source>
</evidence>
<name>A0ACB9KRN9_BAUVA</name>
<organism evidence="1 2">
    <name type="scientific">Bauhinia variegata</name>
    <name type="common">Purple orchid tree</name>
    <name type="synonym">Phanera variegata</name>
    <dbReference type="NCBI Taxonomy" id="167791"/>
    <lineage>
        <taxon>Eukaryota</taxon>
        <taxon>Viridiplantae</taxon>
        <taxon>Streptophyta</taxon>
        <taxon>Embryophyta</taxon>
        <taxon>Tracheophyta</taxon>
        <taxon>Spermatophyta</taxon>
        <taxon>Magnoliopsida</taxon>
        <taxon>eudicotyledons</taxon>
        <taxon>Gunneridae</taxon>
        <taxon>Pentapetalae</taxon>
        <taxon>rosids</taxon>
        <taxon>fabids</taxon>
        <taxon>Fabales</taxon>
        <taxon>Fabaceae</taxon>
        <taxon>Cercidoideae</taxon>
        <taxon>Cercideae</taxon>
        <taxon>Bauhiniinae</taxon>
        <taxon>Bauhinia</taxon>
    </lineage>
</organism>
<dbReference type="Proteomes" id="UP000828941">
    <property type="component" value="Chromosome 13"/>
</dbReference>